<keyword evidence="2" id="KW-1133">Transmembrane helix</keyword>
<evidence type="ECO:0000313" key="3">
    <source>
        <dbReference type="EMBL" id="SEB63290.1"/>
    </source>
</evidence>
<name>A0AB38A6B3_9ACTN</name>
<dbReference type="PANTHER" id="PTHR43317">
    <property type="entry name" value="THERMOSPERMINE SYNTHASE ACAULIS5"/>
    <property type="match status" value="1"/>
</dbReference>
<feature type="transmembrane region" description="Helical" evidence="2">
    <location>
        <begin position="15"/>
        <end position="33"/>
    </location>
</feature>
<dbReference type="InterPro" id="IPR029063">
    <property type="entry name" value="SAM-dependent_MTases_sf"/>
</dbReference>
<dbReference type="PANTHER" id="PTHR43317:SF1">
    <property type="entry name" value="THERMOSPERMINE SYNTHASE ACAULIS5"/>
    <property type="match status" value="1"/>
</dbReference>
<comment type="caution">
    <text evidence="3">The sequence shown here is derived from an EMBL/GenBank/DDBJ whole genome shotgun (WGS) entry which is preliminary data.</text>
</comment>
<protein>
    <submittedName>
        <fullName evidence="3">Spermidine synthase</fullName>
    </submittedName>
</protein>
<proteinExistence type="predicted"/>
<dbReference type="Proteomes" id="UP000183687">
    <property type="component" value="Unassembled WGS sequence"/>
</dbReference>
<dbReference type="GO" id="GO:0006596">
    <property type="term" value="P:polyamine biosynthetic process"/>
    <property type="evidence" value="ECO:0007669"/>
    <property type="project" value="UniProtKB-KW"/>
</dbReference>
<dbReference type="SUPFAM" id="SSF53335">
    <property type="entry name" value="S-adenosyl-L-methionine-dependent methyltransferases"/>
    <property type="match status" value="1"/>
</dbReference>
<keyword evidence="1" id="KW-0620">Polyamine biosynthesis</keyword>
<keyword evidence="2" id="KW-0472">Membrane</keyword>
<dbReference type="EMBL" id="FNSH01000001">
    <property type="protein sequence ID" value="SEB63290.1"/>
    <property type="molecule type" value="Genomic_DNA"/>
</dbReference>
<reference evidence="3 4" key="1">
    <citation type="submission" date="2016-10" db="EMBL/GenBank/DDBJ databases">
        <authorList>
            <person name="Varghese N."/>
            <person name="Submissions S."/>
        </authorList>
    </citation>
    <scope>NUCLEOTIDE SEQUENCE [LARGE SCALE GENOMIC DNA]</scope>
    <source>
        <strain evidence="3 4">DSM 20586</strain>
    </source>
</reference>
<dbReference type="AlphaFoldDB" id="A0AB38A6B3"/>
<dbReference type="Gene3D" id="3.40.50.150">
    <property type="entry name" value="Vaccinia Virus protein VP39"/>
    <property type="match status" value="1"/>
</dbReference>
<accession>A0AB38A6B3</accession>
<keyword evidence="2" id="KW-0812">Transmembrane</keyword>
<sequence>MSLDTSTILFWGGNLLLWAVMAVVFKHLLAWGLKKRGITFIPKTMFGRALIFDSEDQDGTPIRLLNVHNTFQSITYTDPELRNELVCEYHRSFARVLILTENTTPQDCCAVIGGGGYSLPKYLITHYPHMQVSAVEIDPAITALAREHFFLDELIHTYATEKSGRLELVCDDGWIWLQNSDHSFNIVINDAFSGAKPLGPMGTAEGARIIHEHLTQKGLYLANVIAPLEGKKSQHLYQTLETFKQEFAHVYLLPEAADEPGRRANNVMIACDMALDVSRFDNGREV</sequence>
<gene>
    <name evidence="3" type="ORF">SAMN04489746_0775</name>
</gene>
<evidence type="ECO:0000313" key="4">
    <source>
        <dbReference type="Proteomes" id="UP000183687"/>
    </source>
</evidence>
<dbReference type="RefSeq" id="WP_002563130.1">
    <property type="nucleotide sequence ID" value="NZ_CALJSN010000007.1"/>
</dbReference>
<evidence type="ECO:0000256" key="1">
    <source>
        <dbReference type="ARBA" id="ARBA00023115"/>
    </source>
</evidence>
<organism evidence="3 4">
    <name type="scientific">Atopobium minutum</name>
    <dbReference type="NCBI Taxonomy" id="1381"/>
    <lineage>
        <taxon>Bacteria</taxon>
        <taxon>Bacillati</taxon>
        <taxon>Actinomycetota</taxon>
        <taxon>Coriobacteriia</taxon>
        <taxon>Coriobacteriales</taxon>
        <taxon>Atopobiaceae</taxon>
        <taxon>Atopobium</taxon>
    </lineage>
</organism>
<dbReference type="NCBIfam" id="NF037959">
    <property type="entry name" value="MFS_SpdSyn"/>
    <property type="match status" value="1"/>
</dbReference>
<evidence type="ECO:0000256" key="2">
    <source>
        <dbReference type="SAM" id="Phobius"/>
    </source>
</evidence>